<dbReference type="STRING" id="709839.TSA66_22250"/>
<protein>
    <recommendedName>
        <fullName evidence="5">DUF2946 domain-containing protein</fullName>
    </recommendedName>
</protein>
<dbReference type="EMBL" id="JWJG01000028">
    <property type="protein sequence ID" value="KIF83922.1"/>
    <property type="molecule type" value="Genomic_DNA"/>
</dbReference>
<keyword evidence="4" id="KW-1185">Reference proteome</keyword>
<sequence>MTRLTRRFTAWLAAFAVLLAAFAPFISHAMPQPKRAAPGWVEVCTHTGPKLLKLNDKQHAAPSTPAEKGVHSNHCSFCFTHTGQTGLPPTAGFVLPIASGKQALPRLDDRSPRPLFAWTNAPSRAPPALS</sequence>
<proteinExistence type="predicted"/>
<feature type="chain" id="PRO_5002161007" description="DUF2946 domain-containing protein" evidence="2">
    <location>
        <begin position="30"/>
        <end position="130"/>
    </location>
</feature>
<feature type="region of interest" description="Disordered" evidence="1">
    <location>
        <begin position="111"/>
        <end position="130"/>
    </location>
</feature>
<evidence type="ECO:0000313" key="4">
    <source>
        <dbReference type="Proteomes" id="UP000031572"/>
    </source>
</evidence>
<gene>
    <name evidence="3" type="ORF">TSA66_22250</name>
</gene>
<dbReference type="RefSeq" id="WP_040042882.1">
    <property type="nucleotide sequence ID" value="NZ_JWJG01000028.1"/>
</dbReference>
<dbReference type="Pfam" id="PF11162">
    <property type="entry name" value="DUF2946"/>
    <property type="match status" value="1"/>
</dbReference>
<dbReference type="AlphaFoldDB" id="A0A0C1YTD7"/>
<dbReference type="Proteomes" id="UP000031572">
    <property type="component" value="Unassembled WGS sequence"/>
</dbReference>
<evidence type="ECO:0008006" key="5">
    <source>
        <dbReference type="Google" id="ProtNLM"/>
    </source>
</evidence>
<organism evidence="3 4">
    <name type="scientific">Noviherbaspirillum autotrophicum</name>
    <dbReference type="NCBI Taxonomy" id="709839"/>
    <lineage>
        <taxon>Bacteria</taxon>
        <taxon>Pseudomonadati</taxon>
        <taxon>Pseudomonadota</taxon>
        <taxon>Betaproteobacteria</taxon>
        <taxon>Burkholderiales</taxon>
        <taxon>Oxalobacteraceae</taxon>
        <taxon>Noviherbaspirillum</taxon>
    </lineage>
</organism>
<name>A0A0C1YTD7_9BURK</name>
<feature type="signal peptide" evidence="2">
    <location>
        <begin position="1"/>
        <end position="29"/>
    </location>
</feature>
<dbReference type="OrthoDB" id="8536886at2"/>
<comment type="caution">
    <text evidence="3">The sequence shown here is derived from an EMBL/GenBank/DDBJ whole genome shotgun (WGS) entry which is preliminary data.</text>
</comment>
<evidence type="ECO:0000256" key="1">
    <source>
        <dbReference type="SAM" id="MobiDB-lite"/>
    </source>
</evidence>
<evidence type="ECO:0000256" key="2">
    <source>
        <dbReference type="SAM" id="SignalP"/>
    </source>
</evidence>
<reference evidence="3 4" key="1">
    <citation type="submission" date="2014-12" db="EMBL/GenBank/DDBJ databases">
        <title>Denitrispirillum autotrophicum gen. nov., sp. nov., Denitrifying, Facultatively Autotrophic Bacteria Isolated from Rice Paddy Soil.</title>
        <authorList>
            <person name="Ishii S."/>
            <person name="Ashida N."/>
            <person name="Ohno H."/>
            <person name="Otsuka S."/>
            <person name="Yokota A."/>
            <person name="Senoo K."/>
        </authorList>
    </citation>
    <scope>NUCLEOTIDE SEQUENCE [LARGE SCALE GENOMIC DNA]</scope>
    <source>
        <strain evidence="3 4">TSA66</strain>
    </source>
</reference>
<evidence type="ECO:0000313" key="3">
    <source>
        <dbReference type="EMBL" id="KIF83922.1"/>
    </source>
</evidence>
<keyword evidence="2" id="KW-0732">Signal</keyword>
<dbReference type="InterPro" id="IPR021333">
    <property type="entry name" value="DUF2946"/>
</dbReference>
<accession>A0A0C1YTD7</accession>